<feature type="transmembrane region" description="Helical" evidence="1">
    <location>
        <begin position="375"/>
        <end position="394"/>
    </location>
</feature>
<feature type="transmembrane region" description="Helical" evidence="1">
    <location>
        <begin position="321"/>
        <end position="341"/>
    </location>
</feature>
<dbReference type="AlphaFoldDB" id="A0A2P2LYR4"/>
<name>A0A2P2LYR4_RHIMU</name>
<dbReference type="InterPro" id="IPR026961">
    <property type="entry name" value="PGG_dom"/>
</dbReference>
<dbReference type="PANTHER" id="PTHR24128:SF24">
    <property type="entry name" value="ANKYRIN REPEAT PROTEIN"/>
    <property type="match status" value="1"/>
</dbReference>
<keyword evidence="1" id="KW-0812">Transmembrane</keyword>
<protein>
    <submittedName>
        <fullName evidence="3">Uncharacterized protein MANES_01G088000</fullName>
    </submittedName>
</protein>
<evidence type="ECO:0000256" key="1">
    <source>
        <dbReference type="SAM" id="Phobius"/>
    </source>
</evidence>
<dbReference type="Pfam" id="PF12796">
    <property type="entry name" value="Ank_2"/>
    <property type="match status" value="2"/>
</dbReference>
<reference evidence="3" key="1">
    <citation type="submission" date="2018-02" db="EMBL/GenBank/DDBJ databases">
        <title>Rhizophora mucronata_Transcriptome.</title>
        <authorList>
            <person name="Meera S.P."/>
            <person name="Sreeshan A."/>
            <person name="Augustine A."/>
        </authorList>
    </citation>
    <scope>NUCLEOTIDE SEQUENCE</scope>
    <source>
        <tissue evidence="3">Leaf</tissue>
    </source>
</reference>
<dbReference type="InterPro" id="IPR002110">
    <property type="entry name" value="Ankyrin_rpt"/>
</dbReference>
<dbReference type="InterPro" id="IPR036770">
    <property type="entry name" value="Ankyrin_rpt-contain_sf"/>
</dbReference>
<sequence>MEEYLKEAAKEGHVDELYKILARDPHVLERLDNIPFDETPVHIAARAGNTRFAVEVANLKPSLASKLNTDGLTAIHLAVERENIGTVRGLVAIDRDLVRIKGKEGMTSLHLVTKMGDVSFLEELLSCCPLSIEDLSARRETALHIAVKNRKLGALRVLFGFVHRVRKEEILNWKDEDGNTILHIAVSTNSLKAAELLVNEVNVDAKNLQNSTAMDIFENQGQAQNPDMGIILRRASMVSYFLNSLIQRRDRHLRVIGHARGLKNIAGDFRSVVLVVAVLIATATYQAVLSPPGGYWQDSCPHSSPPHVAGKMIMGSWESSYFGLHNTAGFCASVCTIIVLVMGLPFAFIMEACTMFMSCSYFVSVFTIFPTLHLSTMFLLVMFGAVLIFFHLVAFEIHRRKRERCHVGKGTWNLKT</sequence>
<keyword evidence="1" id="KW-0472">Membrane</keyword>
<dbReference type="SUPFAM" id="SSF48403">
    <property type="entry name" value="Ankyrin repeat"/>
    <property type="match status" value="1"/>
</dbReference>
<feature type="domain" description="PGG" evidence="2">
    <location>
        <begin position="270"/>
        <end position="368"/>
    </location>
</feature>
<feature type="transmembrane region" description="Helical" evidence="1">
    <location>
        <begin position="348"/>
        <end position="369"/>
    </location>
</feature>
<feature type="transmembrane region" description="Helical" evidence="1">
    <location>
        <begin position="269"/>
        <end position="288"/>
    </location>
</feature>
<organism evidence="3">
    <name type="scientific">Rhizophora mucronata</name>
    <name type="common">Asiatic mangrove</name>
    <dbReference type="NCBI Taxonomy" id="61149"/>
    <lineage>
        <taxon>Eukaryota</taxon>
        <taxon>Viridiplantae</taxon>
        <taxon>Streptophyta</taxon>
        <taxon>Embryophyta</taxon>
        <taxon>Tracheophyta</taxon>
        <taxon>Spermatophyta</taxon>
        <taxon>Magnoliopsida</taxon>
        <taxon>eudicotyledons</taxon>
        <taxon>Gunneridae</taxon>
        <taxon>Pentapetalae</taxon>
        <taxon>rosids</taxon>
        <taxon>fabids</taxon>
        <taxon>Malpighiales</taxon>
        <taxon>Rhizophoraceae</taxon>
        <taxon>Rhizophora</taxon>
    </lineage>
</organism>
<evidence type="ECO:0000313" key="3">
    <source>
        <dbReference type="EMBL" id="MBX23113.1"/>
    </source>
</evidence>
<proteinExistence type="predicted"/>
<dbReference type="SMART" id="SM00248">
    <property type="entry name" value="ANK"/>
    <property type="match status" value="5"/>
</dbReference>
<accession>A0A2P2LYR4</accession>
<keyword evidence="1" id="KW-1133">Transmembrane helix</keyword>
<dbReference type="EMBL" id="GGEC01042629">
    <property type="protein sequence ID" value="MBX23113.1"/>
    <property type="molecule type" value="Transcribed_RNA"/>
</dbReference>
<dbReference type="PANTHER" id="PTHR24128">
    <property type="entry name" value="HOMEOBOX PROTEIN WARIAI"/>
    <property type="match status" value="1"/>
</dbReference>
<evidence type="ECO:0000259" key="2">
    <source>
        <dbReference type="Pfam" id="PF13962"/>
    </source>
</evidence>
<dbReference type="Gene3D" id="1.25.40.20">
    <property type="entry name" value="Ankyrin repeat-containing domain"/>
    <property type="match status" value="1"/>
</dbReference>
<dbReference type="Pfam" id="PF13962">
    <property type="entry name" value="PGG"/>
    <property type="match status" value="1"/>
</dbReference>